<organism evidence="2 3">
    <name type="scientific">Acidiphilium iwatense</name>
    <dbReference type="NCBI Taxonomy" id="768198"/>
    <lineage>
        <taxon>Bacteria</taxon>
        <taxon>Pseudomonadati</taxon>
        <taxon>Pseudomonadota</taxon>
        <taxon>Alphaproteobacteria</taxon>
        <taxon>Acetobacterales</taxon>
        <taxon>Acidocellaceae</taxon>
        <taxon>Acidiphilium</taxon>
    </lineage>
</organism>
<protein>
    <submittedName>
        <fullName evidence="2">Hint domain-containing protein</fullName>
    </submittedName>
</protein>
<feature type="domain" description="Hedgehog/Intein (Hint)" evidence="1">
    <location>
        <begin position="608"/>
        <end position="742"/>
    </location>
</feature>
<accession>A0ABS9DRH4</accession>
<dbReference type="SUPFAM" id="SSF51294">
    <property type="entry name" value="Hedgehog/intein (Hint) domain"/>
    <property type="match status" value="1"/>
</dbReference>
<evidence type="ECO:0000313" key="3">
    <source>
        <dbReference type="Proteomes" id="UP001521209"/>
    </source>
</evidence>
<reference evidence="2 3" key="1">
    <citation type="submission" date="2022-01" db="EMBL/GenBank/DDBJ databases">
        <authorList>
            <person name="Won M."/>
            <person name="Kim S.-J."/>
            <person name="Kwon S.-W."/>
        </authorList>
    </citation>
    <scope>NUCLEOTIDE SEQUENCE [LARGE SCALE GENOMIC DNA]</scope>
    <source>
        <strain evidence="2 3">KCTC 23505</strain>
    </source>
</reference>
<evidence type="ECO:0000313" key="2">
    <source>
        <dbReference type="EMBL" id="MCF3945345.1"/>
    </source>
</evidence>
<sequence>MSGSNTVVATETLTSGATTVSAPVTRTISGALSNSGTPTITTAMYVPVGVGVTITNNSTIEISGQATEDRVKTGSFHPIYYDEGIGLQVTGTLSTVINNGSIVSDTTLFVPSGSTTYTVYGIGLSVQDGKVVNEAGALINGDGDGAVLLVSTMTNYGVVEGHQGAGNLGVLMQGSGVSNAASAVIAGGYLGIYEQFFEVGGTVFASTVVNSGLIEATGLNGSGIGAAVLGGNLTNEKGGTILGFSAGAVYATGAVLGKGNTLTNDGLISLTGTLGDGVEALFGTLINQANGTIAGVKLGSTISSGTLQNSGLIAPPLANVAGVFVNAGSGTNFSGGVIEADHYGVAIGAYSATASFSNAGTIEAIATNAGEGVFLDQGSFANQATGTVSGYKGIVGNTLAISLYNDGIVAADGTKAAGVAFTLGTLVNDGVIGGATAVAVAGTATVSIVDAGALASTLGTLGMALTDPSGAVALTLDPGASLVGSVALDATAESELVLASATSAGSLTGLGETITGFADISFASGASWTIEGDSAGLAAGQTISGFAQHDTIVLDSFAATSDSFVSGTGLELTSGSSTITLDITGSFTTSDFAVTDPPTNTTIALVPPCFVAGTHILTATGEVAAEDLREGDRVVLHGGGTAPAKWIGRRRLDLRRHPRPETVRPILIEAGAICGGVPKRDLLVSPDHALFLDGHLIPAKALENGATIRQVARRGVTYFHVELEHHAALYAEGCPAESYLETGNRGAFENGGVAMVLHPDLAQVLREVEGFAPFAESGAVVEAVRARLIARAGIETTDDPGLTIRYRRDGSAVIESRSAIPGHLMPDPRDRRMLGVKIAALRAGGADIRLDHPLLAQGWHDAEPDGRWTDGRAVVPVALLGGRRDLSVRLSGTVRYPLECRVEGRRSGGDDVQPLMA</sequence>
<comment type="caution">
    <text evidence="2">The sequence shown here is derived from an EMBL/GenBank/DDBJ whole genome shotgun (WGS) entry which is preliminary data.</text>
</comment>
<proteinExistence type="predicted"/>
<gene>
    <name evidence="2" type="ORF">L2A60_01425</name>
</gene>
<dbReference type="EMBL" id="JAKGBZ010000001">
    <property type="protein sequence ID" value="MCF3945345.1"/>
    <property type="molecule type" value="Genomic_DNA"/>
</dbReference>
<dbReference type="InterPro" id="IPR028992">
    <property type="entry name" value="Hedgehog/Intein_dom"/>
</dbReference>
<dbReference type="Pfam" id="PF13403">
    <property type="entry name" value="Hint_2"/>
    <property type="match status" value="1"/>
</dbReference>
<evidence type="ECO:0000259" key="1">
    <source>
        <dbReference type="Pfam" id="PF13403"/>
    </source>
</evidence>
<dbReference type="InterPro" id="IPR036844">
    <property type="entry name" value="Hint_dom_sf"/>
</dbReference>
<dbReference type="Gene3D" id="2.170.16.10">
    <property type="entry name" value="Hedgehog/Intein (Hint) domain"/>
    <property type="match status" value="1"/>
</dbReference>
<dbReference type="Proteomes" id="UP001521209">
    <property type="component" value="Unassembled WGS sequence"/>
</dbReference>
<keyword evidence="3" id="KW-1185">Reference proteome</keyword>
<dbReference type="RefSeq" id="WP_235702578.1">
    <property type="nucleotide sequence ID" value="NZ_JAKGBZ010000001.1"/>
</dbReference>
<name>A0ABS9DRH4_9PROT</name>